<evidence type="ECO:0000256" key="3">
    <source>
        <dbReference type="ARBA" id="ARBA00022448"/>
    </source>
</evidence>
<dbReference type="OrthoDB" id="1674075at2"/>
<evidence type="ECO:0000256" key="8">
    <source>
        <dbReference type="SAM" id="Phobius"/>
    </source>
</evidence>
<evidence type="ECO:0000256" key="4">
    <source>
        <dbReference type="ARBA" id="ARBA00022475"/>
    </source>
</evidence>
<protein>
    <submittedName>
        <fullName evidence="9">C4-dicarboxylate ABC transporter</fullName>
    </submittedName>
</protein>
<evidence type="ECO:0000256" key="1">
    <source>
        <dbReference type="ARBA" id="ARBA00004651"/>
    </source>
</evidence>
<dbReference type="PANTHER" id="PTHR42002">
    <property type="entry name" value="ANAEROBIC C4-DICARBOXYLATE TRANSPORTER DCUC-RELATED"/>
    <property type="match status" value="1"/>
</dbReference>
<dbReference type="InterPro" id="IPR018385">
    <property type="entry name" value="C4_dicarb_anaerob_car-like"/>
</dbReference>
<feature type="transmembrane region" description="Helical" evidence="8">
    <location>
        <begin position="28"/>
        <end position="50"/>
    </location>
</feature>
<dbReference type="NCBIfam" id="TIGR00771">
    <property type="entry name" value="DcuC"/>
    <property type="match status" value="1"/>
</dbReference>
<comment type="similarity">
    <text evidence="2">Belongs to the DcuC/DcuD transporter (TC 2.A.61) family.</text>
</comment>
<feature type="transmembrane region" description="Helical" evidence="8">
    <location>
        <begin position="245"/>
        <end position="265"/>
    </location>
</feature>
<dbReference type="PANTHER" id="PTHR42002:SF2">
    <property type="entry name" value="ANAEROBIC C4-DICARBOXYLATE TRANSPORTER DCUC-RELATED"/>
    <property type="match status" value="1"/>
</dbReference>
<feature type="transmembrane region" description="Helical" evidence="8">
    <location>
        <begin position="458"/>
        <end position="477"/>
    </location>
</feature>
<comment type="subcellular location">
    <subcellularLocation>
        <location evidence="1">Cell membrane</location>
        <topology evidence="1">Multi-pass membrane protein</topology>
    </subcellularLocation>
</comment>
<sequence>MSLLLALIAILFAGRLILQKYHPQSVLLLTGIILLLIAHFSGWTTLSGMVKKSTGFGPFDVFEFIRDTLSIRLGGLGLQIMLIGGFATWMSAIGASQVLVRVTSRPLQRLNSPYLLLGLALLLGQFLSLFISSATGLGLLLMATLYPLLTRLGCSRAAVAAVIASTCAVEFGPGSGNSVLAAKTAGMEVVNYFVQDQLPIVIPTILFIALLHIVVQRFFDSREKEEAPSPQALQLTPDDNQQAPIAWLFLPMLPLVLMLLCSKLLFSSLKITLDTAVLISLAVTLICEYLRHRNARKVMAGIQKVFDSMGSVFATVVTLIVAGEVFSAGLKAIGAVDALLSLSGEFGLSAASIVLLMTLITFAISALMGSGNAAFFSFAPMVPDISRHIGSDVAVMMLPIQLSAGIGRTLSPIAGVIIAIAGIAGISPVDIVKRTAIPMLGGWLLMIALTFARSGHLLAVLPWLAIFLLLLVSGYIWRCRRRQTLSAS</sequence>
<keyword evidence="4" id="KW-1003">Cell membrane</keyword>
<evidence type="ECO:0000256" key="2">
    <source>
        <dbReference type="ARBA" id="ARBA00005275"/>
    </source>
</evidence>
<evidence type="ECO:0000256" key="5">
    <source>
        <dbReference type="ARBA" id="ARBA00022692"/>
    </source>
</evidence>
<name>A0A6L6IGC7_9ENTR</name>
<keyword evidence="6 8" id="KW-1133">Transmembrane helix</keyword>
<feature type="transmembrane region" description="Helical" evidence="8">
    <location>
        <begin position="71"/>
        <end position="94"/>
    </location>
</feature>
<reference evidence="9 10" key="1">
    <citation type="submission" date="2019-11" db="EMBL/GenBank/DDBJ databases">
        <title>Escherichia alba sp. nov. isolated from the gut of plastic-eating superworms Zophobas atratus.</title>
        <authorList>
            <person name="Yang Y."/>
        </authorList>
    </citation>
    <scope>NUCLEOTIDE SEQUENCE [LARGE SCALE GENOMIC DNA]</scope>
    <source>
        <strain evidence="10">BIT-B35</strain>
    </source>
</reference>
<keyword evidence="10" id="KW-1185">Reference proteome</keyword>
<feature type="transmembrane region" description="Helical" evidence="8">
    <location>
        <begin position="346"/>
        <end position="368"/>
    </location>
</feature>
<dbReference type="RefSeq" id="WP_155107351.1">
    <property type="nucleotide sequence ID" value="NZ_WMJZ01000005.1"/>
</dbReference>
<dbReference type="Proteomes" id="UP000477739">
    <property type="component" value="Unassembled WGS sequence"/>
</dbReference>
<dbReference type="GO" id="GO:0005886">
    <property type="term" value="C:plasma membrane"/>
    <property type="evidence" value="ECO:0007669"/>
    <property type="project" value="UniProtKB-SubCell"/>
</dbReference>
<dbReference type="EMBL" id="WMJZ01000005">
    <property type="protein sequence ID" value="MTH45699.1"/>
    <property type="molecule type" value="Genomic_DNA"/>
</dbReference>
<gene>
    <name evidence="9" type="ORF">GJV78_05350</name>
</gene>
<keyword evidence="5 8" id="KW-0812">Transmembrane</keyword>
<dbReference type="AlphaFoldDB" id="A0A6L6IGC7"/>
<comment type="caution">
    <text evidence="9">The sequence shown here is derived from an EMBL/GenBank/DDBJ whole genome shotgun (WGS) entry which is preliminary data.</text>
</comment>
<organism evidence="9 10">
    <name type="scientific">Intestinirhabdus alba</name>
    <dbReference type="NCBI Taxonomy" id="2899544"/>
    <lineage>
        <taxon>Bacteria</taxon>
        <taxon>Pseudomonadati</taxon>
        <taxon>Pseudomonadota</taxon>
        <taxon>Gammaproteobacteria</taxon>
        <taxon>Enterobacterales</taxon>
        <taxon>Enterobacteriaceae</taxon>
        <taxon>Intestinirhabdus</taxon>
    </lineage>
</organism>
<evidence type="ECO:0000256" key="6">
    <source>
        <dbReference type="ARBA" id="ARBA00022989"/>
    </source>
</evidence>
<dbReference type="Pfam" id="PF03606">
    <property type="entry name" value="DcuC"/>
    <property type="match status" value="1"/>
</dbReference>
<dbReference type="GO" id="GO:0015556">
    <property type="term" value="F:C4-dicarboxylate transmembrane transporter activity"/>
    <property type="evidence" value="ECO:0007669"/>
    <property type="project" value="InterPro"/>
</dbReference>
<dbReference type="InterPro" id="IPR004669">
    <property type="entry name" value="C4_dicarb_anaerob_car"/>
</dbReference>
<accession>A0A6L6IGC7</accession>
<feature type="transmembrane region" description="Helical" evidence="8">
    <location>
        <begin position="311"/>
        <end position="334"/>
    </location>
</feature>
<keyword evidence="3" id="KW-0813">Transport</keyword>
<feature type="transmembrane region" description="Helical" evidence="8">
    <location>
        <begin position="412"/>
        <end position="429"/>
    </location>
</feature>
<evidence type="ECO:0000313" key="10">
    <source>
        <dbReference type="Proteomes" id="UP000477739"/>
    </source>
</evidence>
<evidence type="ECO:0000313" key="9">
    <source>
        <dbReference type="EMBL" id="MTH45699.1"/>
    </source>
</evidence>
<dbReference type="NCBIfam" id="NF037994">
    <property type="entry name" value="DcuC_1"/>
    <property type="match status" value="1"/>
</dbReference>
<feature type="transmembrane region" description="Helical" evidence="8">
    <location>
        <begin position="200"/>
        <end position="219"/>
    </location>
</feature>
<keyword evidence="7 8" id="KW-0472">Membrane</keyword>
<feature type="transmembrane region" description="Helical" evidence="8">
    <location>
        <begin position="114"/>
        <end position="145"/>
    </location>
</feature>
<evidence type="ECO:0000256" key="7">
    <source>
        <dbReference type="ARBA" id="ARBA00023136"/>
    </source>
</evidence>
<feature type="transmembrane region" description="Helical" evidence="8">
    <location>
        <begin position="271"/>
        <end position="290"/>
    </location>
</feature>
<proteinExistence type="inferred from homology"/>